<dbReference type="EMBL" id="CAJNOM010002783">
    <property type="protein sequence ID" value="CAF1637570.1"/>
    <property type="molecule type" value="Genomic_DNA"/>
</dbReference>
<evidence type="ECO:0000313" key="17">
    <source>
        <dbReference type="Proteomes" id="UP000663832"/>
    </source>
</evidence>
<dbReference type="InterPro" id="IPR043179">
    <property type="entry name" value="Vault_2_sf"/>
</dbReference>
<dbReference type="PANTHER" id="PTHR14165">
    <property type="entry name" value="MAJOR VAULT PROTEIN"/>
    <property type="match status" value="1"/>
</dbReference>
<reference evidence="15" key="1">
    <citation type="submission" date="2021-02" db="EMBL/GenBank/DDBJ databases">
        <authorList>
            <person name="Nowell W R."/>
        </authorList>
    </citation>
    <scope>NUCLEOTIDE SEQUENCE</scope>
</reference>
<evidence type="ECO:0000256" key="9">
    <source>
        <dbReference type="SAM" id="MobiDB-lite"/>
    </source>
</evidence>
<dbReference type="InterPro" id="IPR041136">
    <property type="entry name" value="Vault_4"/>
</dbReference>
<dbReference type="InterPro" id="IPR040989">
    <property type="entry name" value="Vault_3"/>
</dbReference>
<dbReference type="GO" id="GO:0005737">
    <property type="term" value="C:cytoplasm"/>
    <property type="evidence" value="ECO:0007669"/>
    <property type="project" value="UniProtKB-SubCell"/>
</dbReference>
<evidence type="ECO:0000313" key="15">
    <source>
        <dbReference type="EMBL" id="CAF1537517.1"/>
    </source>
</evidence>
<keyword evidence="5" id="KW-0677">Repeat</keyword>
<dbReference type="GO" id="GO:0005634">
    <property type="term" value="C:nucleus"/>
    <property type="evidence" value="ECO:0007669"/>
    <property type="project" value="UniProtKB-SubCell"/>
</dbReference>
<feature type="domain" description="Major vault protein repeat" evidence="13">
    <location>
        <begin position="313"/>
        <end position="373"/>
    </location>
</feature>
<evidence type="ECO:0000259" key="14">
    <source>
        <dbReference type="Pfam" id="PF17796"/>
    </source>
</evidence>
<name>A0A815VUM0_9BILA</name>
<keyword evidence="6" id="KW-0539">Nucleus</keyword>
<dbReference type="Gene3D" id="2.30.30.550">
    <property type="entry name" value="Major Vault Protein repeat"/>
    <property type="match status" value="3"/>
</dbReference>
<evidence type="ECO:0000256" key="3">
    <source>
        <dbReference type="ARBA" id="ARBA00018296"/>
    </source>
</evidence>
<dbReference type="PANTHER" id="PTHR14165:SF3">
    <property type="entry name" value="MAJOR VAULT PROTEIN"/>
    <property type="match status" value="1"/>
</dbReference>
<dbReference type="FunFam" id="3.30.479.30:FF:000010">
    <property type="entry name" value="major vault protein-like"/>
    <property type="match status" value="1"/>
</dbReference>
<feature type="compositionally biased region" description="Low complexity" evidence="9">
    <location>
        <begin position="699"/>
        <end position="714"/>
    </location>
</feature>
<feature type="repeat" description="MVP" evidence="8">
    <location>
        <begin position="16"/>
        <end position="68"/>
    </location>
</feature>
<dbReference type="Gene3D" id="2.30.30.570">
    <property type="match status" value="1"/>
</dbReference>
<dbReference type="AlphaFoldDB" id="A0A815VUM0"/>
<dbReference type="FunFam" id="2.30.30.570:FF:000001">
    <property type="entry name" value="major vault protein-like"/>
    <property type="match status" value="1"/>
</dbReference>
<dbReference type="Pfam" id="PF17795">
    <property type="entry name" value="Vault_3"/>
    <property type="match status" value="1"/>
</dbReference>
<feature type="repeat" description="MVP" evidence="8">
    <location>
        <begin position="227"/>
        <end position="278"/>
    </location>
</feature>
<feature type="domain" description="Major vault protein shoulder" evidence="11">
    <location>
        <begin position="374"/>
        <end position="492"/>
    </location>
</feature>
<dbReference type="PROSITE" id="PS51224">
    <property type="entry name" value="MVP"/>
    <property type="match status" value="5"/>
</dbReference>
<dbReference type="InterPro" id="IPR043023">
    <property type="entry name" value="MVP_rep_sf"/>
</dbReference>
<feature type="repeat" description="MVP" evidence="8">
    <location>
        <begin position="69"/>
        <end position="123"/>
    </location>
</feature>
<dbReference type="InterPro" id="IPR041134">
    <property type="entry name" value="Vault_2"/>
</dbReference>
<evidence type="ECO:0000313" key="16">
    <source>
        <dbReference type="EMBL" id="CAF1637570.1"/>
    </source>
</evidence>
<dbReference type="Pfam" id="PF17794">
    <property type="entry name" value="Vault_2"/>
    <property type="match status" value="1"/>
</dbReference>
<feature type="domain" description="Major vault protein repeat" evidence="10">
    <location>
        <begin position="12"/>
        <end position="52"/>
    </location>
</feature>
<feature type="region of interest" description="Disordered" evidence="9">
    <location>
        <begin position="697"/>
        <end position="721"/>
    </location>
</feature>
<dbReference type="InterPro" id="IPR021870">
    <property type="entry name" value="MVP_shoulder"/>
</dbReference>
<feature type="domain" description="Major vault protein repeat" evidence="10">
    <location>
        <begin position="169"/>
        <end position="211"/>
    </location>
</feature>
<dbReference type="InterPro" id="IPR036013">
    <property type="entry name" value="Band_7/SPFH_dom_sf"/>
</dbReference>
<dbReference type="GO" id="GO:1990904">
    <property type="term" value="C:ribonucleoprotein complex"/>
    <property type="evidence" value="ECO:0007669"/>
    <property type="project" value="UniProtKB-UniRule"/>
</dbReference>
<dbReference type="InterPro" id="IPR039059">
    <property type="entry name" value="MVP"/>
</dbReference>
<feature type="repeat" description="MVP" evidence="8">
    <location>
        <begin position="125"/>
        <end position="172"/>
    </location>
</feature>
<dbReference type="InterPro" id="IPR002499">
    <property type="entry name" value="Vault_N"/>
</dbReference>
<evidence type="ECO:0000256" key="1">
    <source>
        <dbReference type="ARBA" id="ARBA00004123"/>
    </source>
</evidence>
<evidence type="ECO:0000259" key="11">
    <source>
        <dbReference type="Pfam" id="PF11978"/>
    </source>
</evidence>
<dbReference type="Pfam" id="PF17796">
    <property type="entry name" value="Vault_4"/>
    <property type="match status" value="1"/>
</dbReference>
<evidence type="ECO:0000259" key="13">
    <source>
        <dbReference type="Pfam" id="PF17795"/>
    </source>
</evidence>
<accession>A0A815VUM0</accession>
<feature type="repeat" description="MVP" evidence="8">
    <location>
        <begin position="173"/>
        <end position="226"/>
    </location>
</feature>
<evidence type="ECO:0000256" key="8">
    <source>
        <dbReference type="PROSITE-ProRule" id="PRU00571"/>
    </source>
</evidence>
<sequence>KEVSVEEQIRATVIGSNQAIRLCAKKEITDRTGQHRVTGEEWLVKKTGAYLPLAYETVVSVENAHVLTDKKALQLRALKTFTDDFGKERMNGEEWLITYLDTETHILSVYEQLVAVVDVITLNSRQYCVIIDPVEDGKQQLGKKKLILGEKSFFLQPGEKLENGIQDVFILGADEGVILKCIEAFEDQQANIKRNPGDRWMIRGPTEYIPPTQVEVVTRRKALPLDENEGIYVRDIKTGRVRAVIGETYMLTQDEELWQKELPKQVEDLLTRDALVDRNIPTRNRTTDKNQSQQETTTNSKSNAVKRDKSKLVTYRVPHNACVQIYDYKAKKARIIFGPELVMLGPDEQFTLLSLSGSVPKKPNQIQSLCLLLGPDFFTDVIVIETADHARLSLQLSYNWHFQITDISDEKEAAKLFSVPDFVGDAAKAIASRIRGAVAGTQFDDFHKNSAQIIRAAVFGLDANQQIRQHFIFPQNNLVLTSIDIQSVEPVDQRTRDALQKSVQLAIEITTNSQEAAAKHEASRREQEAKGLLERQRIRDEAEAEDVRKQLLQLQALSAAVESTGQAKAEAQSRAESHRIEGEAAVEQARLRAEATRIEAEAELSRLKLAREAEIKFLREQNELEINKKAEMSKIETEKFTLQVEAIGASTIQAIATSGPDTQVKLLQALGLQSMLVTDGNTPINLMGFGQGLLGGLTGNTNKKSRTTTNTSSNYRIEEND</sequence>
<evidence type="ECO:0000313" key="18">
    <source>
        <dbReference type="Proteomes" id="UP000663877"/>
    </source>
</evidence>
<evidence type="ECO:0000256" key="7">
    <source>
        <dbReference type="ARBA" id="ARBA00023274"/>
    </source>
</evidence>
<gene>
    <name evidence="15" type="ORF">BJG266_LOCUS45342</name>
    <name evidence="16" type="ORF">QVE165_LOCUS58730</name>
</gene>
<evidence type="ECO:0000256" key="6">
    <source>
        <dbReference type="ARBA" id="ARBA00023242"/>
    </source>
</evidence>
<evidence type="ECO:0000256" key="4">
    <source>
        <dbReference type="ARBA" id="ARBA00022490"/>
    </source>
</evidence>
<protein>
    <recommendedName>
        <fullName evidence="3">Major vault protein</fullName>
    </recommendedName>
</protein>
<feature type="compositionally biased region" description="Polar residues" evidence="9">
    <location>
        <begin position="281"/>
        <end position="303"/>
    </location>
</feature>
<feature type="domain" description="Major vault protein repeat" evidence="10">
    <location>
        <begin position="65"/>
        <end position="106"/>
    </location>
</feature>
<keyword evidence="17" id="KW-1185">Reference proteome</keyword>
<evidence type="ECO:0000259" key="10">
    <source>
        <dbReference type="Pfam" id="PF01505"/>
    </source>
</evidence>
<dbReference type="Pfam" id="PF11978">
    <property type="entry name" value="MVP_shoulder"/>
    <property type="match status" value="1"/>
</dbReference>
<dbReference type="FunFam" id="2.30.30.560:FF:000001">
    <property type="entry name" value="major vault protein-like"/>
    <property type="match status" value="1"/>
</dbReference>
<comment type="subcellular location">
    <subcellularLocation>
        <location evidence="2 8">Cytoplasm</location>
    </subcellularLocation>
    <subcellularLocation>
        <location evidence="1">Nucleus</location>
    </subcellularLocation>
</comment>
<feature type="domain" description="Major vault protein repeat" evidence="12">
    <location>
        <begin position="120"/>
        <end position="165"/>
    </location>
</feature>
<keyword evidence="7 8" id="KW-0687">Ribonucleoprotein</keyword>
<evidence type="ECO:0000256" key="5">
    <source>
        <dbReference type="ARBA" id="ARBA00022737"/>
    </source>
</evidence>
<dbReference type="OrthoDB" id="6125719at2759"/>
<dbReference type="Gene3D" id="2.30.30.560">
    <property type="match status" value="1"/>
</dbReference>
<comment type="caution">
    <text evidence="15">The sequence shown here is derived from an EMBL/GenBank/DDBJ whole genome shotgun (WGS) entry which is preliminary data.</text>
</comment>
<feature type="region of interest" description="Disordered" evidence="9">
    <location>
        <begin position="277"/>
        <end position="307"/>
    </location>
</feature>
<proteinExistence type="predicted"/>
<dbReference type="Pfam" id="PF01505">
    <property type="entry name" value="Vault"/>
    <property type="match status" value="3"/>
</dbReference>
<evidence type="ECO:0000256" key="2">
    <source>
        <dbReference type="ARBA" id="ARBA00004496"/>
    </source>
</evidence>
<organism evidence="15 18">
    <name type="scientific">Adineta steineri</name>
    <dbReference type="NCBI Taxonomy" id="433720"/>
    <lineage>
        <taxon>Eukaryota</taxon>
        <taxon>Metazoa</taxon>
        <taxon>Spiralia</taxon>
        <taxon>Gnathifera</taxon>
        <taxon>Rotifera</taxon>
        <taxon>Eurotatoria</taxon>
        <taxon>Bdelloidea</taxon>
        <taxon>Adinetida</taxon>
        <taxon>Adinetidae</taxon>
        <taxon>Adineta</taxon>
    </lineage>
</organism>
<dbReference type="Proteomes" id="UP000663877">
    <property type="component" value="Unassembled WGS sequence"/>
</dbReference>
<dbReference type="Gene3D" id="3.30.479.30">
    <property type="entry name" value="Band 7 domain"/>
    <property type="match status" value="1"/>
</dbReference>
<dbReference type="Gene3D" id="6.20.380.10">
    <property type="match status" value="1"/>
</dbReference>
<feature type="non-terminal residue" evidence="15">
    <location>
        <position position="1"/>
    </location>
</feature>
<keyword evidence="4 8" id="KW-0963">Cytoplasm</keyword>
<dbReference type="Gene3D" id="2.30.30.620">
    <property type="match status" value="1"/>
</dbReference>
<dbReference type="Proteomes" id="UP000663832">
    <property type="component" value="Unassembled WGS sequence"/>
</dbReference>
<feature type="domain" description="Major vault protein repeat" evidence="14">
    <location>
        <begin position="222"/>
        <end position="278"/>
    </location>
</feature>
<dbReference type="Gene3D" id="6.10.250.720">
    <property type="match status" value="1"/>
</dbReference>
<dbReference type="CDD" id="cd08825">
    <property type="entry name" value="MVP_shoulder"/>
    <property type="match status" value="1"/>
</dbReference>
<dbReference type="EMBL" id="CAJNOI010004110">
    <property type="protein sequence ID" value="CAF1537517.1"/>
    <property type="molecule type" value="Genomic_DNA"/>
</dbReference>
<dbReference type="FunFam" id="2.30.30.550:FF:000001">
    <property type="entry name" value="major vault protein-like"/>
    <property type="match status" value="2"/>
</dbReference>
<dbReference type="InterPro" id="IPR041139">
    <property type="entry name" value="MVP_rep_dom"/>
</dbReference>
<evidence type="ECO:0000259" key="12">
    <source>
        <dbReference type="Pfam" id="PF17794"/>
    </source>
</evidence>